<dbReference type="Pfam" id="PF01992">
    <property type="entry name" value="vATP-synt_AC39"/>
    <property type="match status" value="1"/>
</dbReference>
<dbReference type="Gene3D" id="1.10.132.50">
    <property type="entry name" value="ATP synthase (C/AC39) subunit, domain 3"/>
    <property type="match status" value="3"/>
</dbReference>
<name>A0AAE3DUJ3_9FIRM</name>
<accession>A0AAE3DUJ3</accession>
<evidence type="ECO:0000313" key="3">
    <source>
        <dbReference type="EMBL" id="MCC2190735.1"/>
    </source>
</evidence>
<evidence type="ECO:0000313" key="4">
    <source>
        <dbReference type="Proteomes" id="UP001197875"/>
    </source>
</evidence>
<gene>
    <name evidence="3" type="ORF">LKD71_13165</name>
</gene>
<proteinExistence type="predicted"/>
<evidence type="ECO:0000256" key="1">
    <source>
        <dbReference type="ARBA" id="ARBA00022448"/>
    </source>
</evidence>
<dbReference type="PANTHER" id="PTHR38682:SF1">
    <property type="entry name" value="V-TYPE ATP SYNTHASE SUBUNIT C"/>
    <property type="match status" value="1"/>
</dbReference>
<keyword evidence="4" id="KW-1185">Reference proteome</keyword>
<dbReference type="InterPro" id="IPR050873">
    <property type="entry name" value="V-ATPase_V0D/AC39_subunit"/>
</dbReference>
<evidence type="ECO:0000256" key="2">
    <source>
        <dbReference type="ARBA" id="ARBA00023065"/>
    </source>
</evidence>
<dbReference type="InterPro" id="IPR036079">
    <property type="entry name" value="ATPase_csu/dsu_sf"/>
</dbReference>
<dbReference type="PANTHER" id="PTHR38682">
    <property type="entry name" value="V-TYPE ATP SYNTHASE SUBUNIT C"/>
    <property type="match status" value="1"/>
</dbReference>
<organism evidence="3 4">
    <name type="scientific">Fusicatenibacter faecihominis</name>
    <dbReference type="NCBI Taxonomy" id="2881276"/>
    <lineage>
        <taxon>Bacteria</taxon>
        <taxon>Bacillati</taxon>
        <taxon>Bacillota</taxon>
        <taxon>Clostridia</taxon>
        <taxon>Lachnospirales</taxon>
        <taxon>Lachnospiraceae</taxon>
        <taxon>Fusicatenibacter</taxon>
    </lineage>
</organism>
<dbReference type="InterPro" id="IPR002843">
    <property type="entry name" value="ATPase_V0-cplx_csu/dsu"/>
</dbReference>
<dbReference type="InterPro" id="IPR044911">
    <property type="entry name" value="V-type_ATPase_csu/dsu_dom_3"/>
</dbReference>
<dbReference type="GO" id="GO:0046961">
    <property type="term" value="F:proton-transporting ATPase activity, rotational mechanism"/>
    <property type="evidence" value="ECO:0007669"/>
    <property type="project" value="InterPro"/>
</dbReference>
<protein>
    <submittedName>
        <fullName evidence="3">V-type ATPase subunit</fullName>
    </submittedName>
</protein>
<reference evidence="3 4" key="1">
    <citation type="submission" date="2021-10" db="EMBL/GenBank/DDBJ databases">
        <title>Anaerobic single-cell dispensing facilitates the cultivation of human gut bacteria.</title>
        <authorList>
            <person name="Afrizal A."/>
        </authorList>
    </citation>
    <scope>NUCLEOTIDE SEQUENCE [LARGE SCALE GENOMIC DNA]</scope>
    <source>
        <strain evidence="3 4">CLA-AA-H277</strain>
    </source>
</reference>
<dbReference type="Proteomes" id="UP001197875">
    <property type="component" value="Unassembled WGS sequence"/>
</dbReference>
<dbReference type="EMBL" id="JAJEPR010000026">
    <property type="protein sequence ID" value="MCC2190735.1"/>
    <property type="molecule type" value="Genomic_DNA"/>
</dbReference>
<dbReference type="SUPFAM" id="SSF103486">
    <property type="entry name" value="V-type ATP synthase subunit C"/>
    <property type="match status" value="1"/>
</dbReference>
<keyword evidence="2" id="KW-0406">Ion transport</keyword>
<keyword evidence="1" id="KW-0813">Transport</keyword>
<sequence>MGKLLSYSGTTTKIRAIKSRLLTRKDYETLAAMPTVTGALAYLKQKPSYEELFSGLDESTLHRSQVEQILTYSVYADFQKIYRFSTVQQRAFMDLYFGRYEIAIMKRSLRMLFDHRNVSTDLTIFTDFFNHHSDLDLNKLSASQTIDEFVENLKGSIYYEPMKRLSDIESPTLWDYEMALDLFYFGWFWKNGQKIFKDKEDQKIFMEAYGVKIDLLNMQWIYRSKRYYHMENSSIYAHIIPVTYHLTAQSIKDLVEAGNQDELTAAVRKTYYGKRYPELTPHNLDQYYTEIRHKIQSKEARNNPYSVATMVSYLYEKEHEVDRLTTILECVRYGLPQEEIAKYINN</sequence>
<dbReference type="AlphaFoldDB" id="A0AAE3DUJ3"/>
<dbReference type="RefSeq" id="WP_227615813.1">
    <property type="nucleotide sequence ID" value="NZ_JAJEPR010000026.1"/>
</dbReference>
<comment type="caution">
    <text evidence="3">The sequence shown here is derived from an EMBL/GenBank/DDBJ whole genome shotgun (WGS) entry which is preliminary data.</text>
</comment>